<comment type="similarity">
    <text evidence="1">Belongs to the membrane fusion protein (MFP) (TC 8.A.1) family.</text>
</comment>
<dbReference type="AlphaFoldDB" id="A0A1G9ANM7"/>
<organism evidence="6 7">
    <name type="scientific">Microbulbifer yueqingensis</name>
    <dbReference type="NCBI Taxonomy" id="658219"/>
    <lineage>
        <taxon>Bacteria</taxon>
        <taxon>Pseudomonadati</taxon>
        <taxon>Pseudomonadota</taxon>
        <taxon>Gammaproteobacteria</taxon>
        <taxon>Cellvibrionales</taxon>
        <taxon>Microbulbiferaceae</taxon>
        <taxon>Microbulbifer</taxon>
    </lineage>
</organism>
<dbReference type="RefSeq" id="WP_091513078.1">
    <property type="nucleotide sequence ID" value="NZ_FNFH01000003.1"/>
</dbReference>
<evidence type="ECO:0000256" key="2">
    <source>
        <dbReference type="SAM" id="Coils"/>
    </source>
</evidence>
<dbReference type="PANTHER" id="PTHR30367:SF1">
    <property type="entry name" value="MULTIDRUG RESISTANCE PROTEIN MDTN"/>
    <property type="match status" value="1"/>
</dbReference>
<dbReference type="STRING" id="658219.SAMN05216212_2095"/>
<sequence>MNAARNYLFSGLVLLLAMVVVLLAVWKFLENPWTRNGQVRAWVIQVTPNVTGQVVDVPVSDNQYVQRGALLFQIDPRPFETELARARAEYDKTGDSYLATEQQVQVAAAQVEAAEAAVWQAESAIKEIDAEIEKSRAELQRQRQLLPQRATSRKSLERAQAEHAIAREKRKGAEAKLAQARASLDGARADLEEARARLGTVGEANASIRAARAAVRQAELNLEFSRVTAPVDGYVTNLRLRDGSQAVANKAALAIVDAGSFWVEGYFKETSIARIAPGDRAVVTLMAYPDRPLAGWVDSISHGISQQDGSTGNELLPAVSPTFDWIRLAQRVPVKIVLDNVPDDIELRVGITGSVMVKSGTAAREENGPISPGK</sequence>
<keyword evidence="7" id="KW-1185">Reference proteome</keyword>
<proteinExistence type="inferred from homology"/>
<reference evidence="7" key="1">
    <citation type="submission" date="2016-10" db="EMBL/GenBank/DDBJ databases">
        <authorList>
            <person name="Varghese N."/>
            <person name="Submissions S."/>
        </authorList>
    </citation>
    <scope>NUCLEOTIDE SEQUENCE [LARGE SCALE GENOMIC DNA]</scope>
    <source>
        <strain evidence="7">CGMCC 1.10658</strain>
    </source>
</reference>
<keyword evidence="2" id="KW-0175">Coiled coil</keyword>
<dbReference type="Gene3D" id="1.10.287.470">
    <property type="entry name" value="Helix hairpin bin"/>
    <property type="match status" value="2"/>
</dbReference>
<dbReference type="OrthoDB" id="286173at2"/>
<dbReference type="InterPro" id="IPR058625">
    <property type="entry name" value="MdtA-like_BSH"/>
</dbReference>
<dbReference type="Gene3D" id="2.40.30.170">
    <property type="match status" value="1"/>
</dbReference>
<dbReference type="GO" id="GO:0055085">
    <property type="term" value="P:transmembrane transport"/>
    <property type="evidence" value="ECO:0007669"/>
    <property type="project" value="InterPro"/>
</dbReference>
<dbReference type="Proteomes" id="UP000199305">
    <property type="component" value="Unassembled WGS sequence"/>
</dbReference>
<feature type="coiled-coil region" evidence="2">
    <location>
        <begin position="111"/>
        <end position="197"/>
    </location>
</feature>
<gene>
    <name evidence="6" type="ORF">SAMN05216212_2095</name>
</gene>
<name>A0A1G9ANM7_9GAMM</name>
<dbReference type="SUPFAM" id="SSF111369">
    <property type="entry name" value="HlyD-like secretion proteins"/>
    <property type="match status" value="2"/>
</dbReference>
<evidence type="ECO:0000259" key="5">
    <source>
        <dbReference type="Pfam" id="PF25963"/>
    </source>
</evidence>
<dbReference type="Gene3D" id="2.40.50.100">
    <property type="match status" value="1"/>
</dbReference>
<feature type="domain" description="Multidrug resistance protein MdtA-like barrel-sandwich hybrid" evidence="4">
    <location>
        <begin position="44"/>
        <end position="257"/>
    </location>
</feature>
<evidence type="ECO:0000259" key="4">
    <source>
        <dbReference type="Pfam" id="PF25917"/>
    </source>
</evidence>
<dbReference type="EMBL" id="FNFH01000003">
    <property type="protein sequence ID" value="SDK28918.1"/>
    <property type="molecule type" value="Genomic_DNA"/>
</dbReference>
<keyword evidence="3" id="KW-0472">Membrane</keyword>
<protein>
    <submittedName>
        <fullName evidence="6">Multidrug resistance efflux pump</fullName>
    </submittedName>
</protein>
<dbReference type="PANTHER" id="PTHR30367">
    <property type="entry name" value="P-HYDROXYBENZOIC ACID EFFLUX PUMP SUBUNIT AAEA-RELATED"/>
    <property type="match status" value="1"/>
</dbReference>
<feature type="domain" description="p-hydroxybenzoic acid efflux pump subunit AaeA-like beta-barrel" evidence="5">
    <location>
        <begin position="260"/>
        <end position="357"/>
    </location>
</feature>
<accession>A0A1G9ANM7</accession>
<evidence type="ECO:0000256" key="1">
    <source>
        <dbReference type="ARBA" id="ARBA00009477"/>
    </source>
</evidence>
<keyword evidence="3" id="KW-1133">Transmembrane helix</keyword>
<dbReference type="Pfam" id="PF25963">
    <property type="entry name" value="Beta-barrel_AAEA"/>
    <property type="match status" value="1"/>
</dbReference>
<keyword evidence="3" id="KW-0812">Transmembrane</keyword>
<evidence type="ECO:0000256" key="3">
    <source>
        <dbReference type="SAM" id="Phobius"/>
    </source>
</evidence>
<dbReference type="InterPro" id="IPR050393">
    <property type="entry name" value="MFP_Efflux_Pump"/>
</dbReference>
<evidence type="ECO:0000313" key="7">
    <source>
        <dbReference type="Proteomes" id="UP000199305"/>
    </source>
</evidence>
<feature type="transmembrane region" description="Helical" evidence="3">
    <location>
        <begin position="7"/>
        <end position="29"/>
    </location>
</feature>
<evidence type="ECO:0000313" key="6">
    <source>
        <dbReference type="EMBL" id="SDK28918.1"/>
    </source>
</evidence>
<dbReference type="InterPro" id="IPR058634">
    <property type="entry name" value="AaeA-lik-b-barrel"/>
</dbReference>
<dbReference type="Pfam" id="PF25917">
    <property type="entry name" value="BSH_RND"/>
    <property type="match status" value="1"/>
</dbReference>